<dbReference type="InterPro" id="IPR001345">
    <property type="entry name" value="PG/BPGM_mutase_AS"/>
</dbReference>
<comment type="caution">
    <text evidence="2">The sequence shown here is derived from an EMBL/GenBank/DDBJ whole genome shotgun (WGS) entry which is preliminary data.</text>
</comment>
<dbReference type="Gene3D" id="3.40.50.1240">
    <property type="entry name" value="Phosphoglycerate mutase-like"/>
    <property type="match status" value="1"/>
</dbReference>
<evidence type="ECO:0000313" key="2">
    <source>
        <dbReference type="EMBL" id="MFD4821331.1"/>
    </source>
</evidence>
<dbReference type="Proteomes" id="UP001598352">
    <property type="component" value="Unassembled WGS sequence"/>
</dbReference>
<gene>
    <name evidence="2" type="ORF">ACFWOQ_02020</name>
</gene>
<dbReference type="InterPro" id="IPR013078">
    <property type="entry name" value="His_Pase_superF_clade-1"/>
</dbReference>
<protein>
    <submittedName>
        <fullName evidence="2">Histidine phosphatase family protein</fullName>
    </submittedName>
</protein>
<evidence type="ECO:0000313" key="3">
    <source>
        <dbReference type="Proteomes" id="UP001598352"/>
    </source>
</evidence>
<organism evidence="2 3">
    <name type="scientific">Streptomyces rubiginosohelvolus</name>
    <dbReference type="NCBI Taxonomy" id="67362"/>
    <lineage>
        <taxon>Bacteria</taxon>
        <taxon>Bacillati</taxon>
        <taxon>Actinomycetota</taxon>
        <taxon>Actinomycetes</taxon>
        <taxon>Kitasatosporales</taxon>
        <taxon>Streptomycetaceae</taxon>
        <taxon>Streptomyces</taxon>
    </lineage>
</organism>
<accession>A0ABW6ESP3</accession>
<evidence type="ECO:0000256" key="1">
    <source>
        <dbReference type="SAM" id="MobiDB-lite"/>
    </source>
</evidence>
<dbReference type="SMART" id="SM00855">
    <property type="entry name" value="PGAM"/>
    <property type="match status" value="1"/>
</dbReference>
<feature type="region of interest" description="Disordered" evidence="1">
    <location>
        <begin position="9"/>
        <end position="29"/>
    </location>
</feature>
<dbReference type="EMBL" id="JBHXKZ010000001">
    <property type="protein sequence ID" value="MFD4821331.1"/>
    <property type="molecule type" value="Genomic_DNA"/>
</dbReference>
<feature type="region of interest" description="Disordered" evidence="1">
    <location>
        <begin position="196"/>
        <end position="218"/>
    </location>
</feature>
<reference evidence="2 3" key="1">
    <citation type="submission" date="2024-09" db="EMBL/GenBank/DDBJ databases">
        <title>The Natural Products Discovery Center: Release of the First 8490 Sequenced Strains for Exploring Actinobacteria Biosynthetic Diversity.</title>
        <authorList>
            <person name="Kalkreuter E."/>
            <person name="Kautsar S.A."/>
            <person name="Yang D."/>
            <person name="Bader C.D."/>
            <person name="Teijaro C.N."/>
            <person name="Fluegel L."/>
            <person name="Davis C.M."/>
            <person name="Simpson J.R."/>
            <person name="Lauterbach L."/>
            <person name="Steele A.D."/>
            <person name="Gui C."/>
            <person name="Meng S."/>
            <person name="Li G."/>
            <person name="Viehrig K."/>
            <person name="Ye F."/>
            <person name="Su P."/>
            <person name="Kiefer A.F."/>
            <person name="Nichols A."/>
            <person name="Cepeda A.J."/>
            <person name="Yan W."/>
            <person name="Fan B."/>
            <person name="Jiang Y."/>
            <person name="Adhikari A."/>
            <person name="Zheng C.-J."/>
            <person name="Schuster L."/>
            <person name="Cowan T.M."/>
            <person name="Smanski M.J."/>
            <person name="Chevrette M.G."/>
            <person name="De Carvalho L.P.S."/>
            <person name="Shen B."/>
        </authorList>
    </citation>
    <scope>NUCLEOTIDE SEQUENCE [LARGE SCALE GENOMIC DNA]</scope>
    <source>
        <strain evidence="2 3">NPDC058428</strain>
    </source>
</reference>
<dbReference type="CDD" id="cd07067">
    <property type="entry name" value="HP_PGM_like"/>
    <property type="match status" value="1"/>
</dbReference>
<proteinExistence type="predicted"/>
<dbReference type="PROSITE" id="PS00175">
    <property type="entry name" value="PG_MUTASE"/>
    <property type="match status" value="1"/>
</dbReference>
<dbReference type="InterPro" id="IPR029033">
    <property type="entry name" value="His_PPase_superfam"/>
</dbReference>
<keyword evidence="3" id="KW-1185">Reference proteome</keyword>
<sequence>MRLLLVRHGQTSSNVERRLDTREPGPGLTPLGRRQAAALVQALAHESVDAIYTSALLRTQETAAPLAEATARESQVRPGLGEISAGDLEMRCDDEAIDLYLGTVFAWSAGDVERHMPGGTDGRTALSRFDAVVEEAAGTGAGTVAMVSHGAAIRMWVAARARNAGVGFVSRHELANTGVVVLSGDPDRGWQVLSWQEQAPGRGTDGSSGPAGAPAERR</sequence>
<dbReference type="RefSeq" id="WP_382761958.1">
    <property type="nucleotide sequence ID" value="NZ_JBHXKZ010000001.1"/>
</dbReference>
<dbReference type="PANTHER" id="PTHR48100:SF58">
    <property type="entry name" value="PE-PGRS FAMILY PROTEIN PE_PGRS11"/>
    <property type="match status" value="1"/>
</dbReference>
<dbReference type="PANTHER" id="PTHR48100">
    <property type="entry name" value="BROAD-SPECIFICITY PHOSPHATASE YOR283W-RELATED"/>
    <property type="match status" value="1"/>
</dbReference>
<dbReference type="Pfam" id="PF00300">
    <property type="entry name" value="His_Phos_1"/>
    <property type="match status" value="1"/>
</dbReference>
<dbReference type="SUPFAM" id="SSF53254">
    <property type="entry name" value="Phosphoglycerate mutase-like"/>
    <property type="match status" value="1"/>
</dbReference>
<dbReference type="InterPro" id="IPR050275">
    <property type="entry name" value="PGM_Phosphatase"/>
</dbReference>
<name>A0ABW6ESP3_9ACTN</name>